<proteinExistence type="predicted"/>
<feature type="transmembrane region" description="Helical" evidence="1">
    <location>
        <begin position="81"/>
        <end position="102"/>
    </location>
</feature>
<keyword evidence="1" id="KW-1133">Transmembrane helix</keyword>
<dbReference type="AlphaFoldDB" id="A0A2A5JGZ3"/>
<gene>
    <name evidence="2" type="ORF">CHR55_07390</name>
</gene>
<feature type="transmembrane region" description="Helical" evidence="1">
    <location>
        <begin position="211"/>
        <end position="231"/>
    </location>
</feature>
<dbReference type="InterPro" id="IPR021315">
    <property type="entry name" value="Gap/Sap"/>
</dbReference>
<name>A0A2A5JGZ3_RHOSG</name>
<dbReference type="Proteomes" id="UP000230886">
    <property type="component" value="Unassembled WGS sequence"/>
</dbReference>
<evidence type="ECO:0000313" key="2">
    <source>
        <dbReference type="EMBL" id="PCK28241.1"/>
    </source>
</evidence>
<keyword evidence="1" id="KW-0812">Transmembrane</keyword>
<sequence length="236" mass="24019">MAGLAACTVAEMESITAQLIPLATGVVISPIPLVAIIAILLSTRAKANAFAYTASIVLAAAAITAATALSTTGVESKSSGSAHTVQTVFAVVFTVGFLALAYSSWRGRPKDDAEPAMPSWLAQIDSMQPAKAAVLGLLLTVPNAKNLPLELKAGSIIGGGRLGWVSVIAYSVLFAVAASIALIVLSALAAVPSAKVTDALSATKSTLIRHNAAIMTVLFLMLAALELSHVVEALSK</sequence>
<evidence type="ECO:0000313" key="3">
    <source>
        <dbReference type="Proteomes" id="UP000230886"/>
    </source>
</evidence>
<accession>A0A2A5JGZ3</accession>
<reference evidence="2 3" key="1">
    <citation type="submission" date="2017-07" db="EMBL/GenBank/DDBJ databases">
        <title>Draft sequence of Rhodococcus enclensis 23b-28.</title>
        <authorList>
            <person name="Besaury L."/>
            <person name="Sancelme M."/>
            <person name="Amato P."/>
            <person name="Lallement A."/>
            <person name="Delort A.-M."/>
        </authorList>
    </citation>
    <scope>NUCLEOTIDE SEQUENCE [LARGE SCALE GENOMIC DNA]</scope>
    <source>
        <strain evidence="2 3">23b-28</strain>
    </source>
</reference>
<organism evidence="2 3">
    <name type="scientific">Rhodococcus qingshengii</name>
    <dbReference type="NCBI Taxonomy" id="334542"/>
    <lineage>
        <taxon>Bacteria</taxon>
        <taxon>Bacillati</taxon>
        <taxon>Actinomycetota</taxon>
        <taxon>Actinomycetes</taxon>
        <taxon>Mycobacteriales</taxon>
        <taxon>Nocardiaceae</taxon>
        <taxon>Rhodococcus</taxon>
        <taxon>Rhodococcus erythropolis group</taxon>
    </lineage>
</organism>
<feature type="transmembrane region" description="Helical" evidence="1">
    <location>
        <begin position="49"/>
        <end position="69"/>
    </location>
</feature>
<feature type="transmembrane region" description="Helical" evidence="1">
    <location>
        <begin position="162"/>
        <end position="191"/>
    </location>
</feature>
<dbReference type="EMBL" id="NOVD01000003">
    <property type="protein sequence ID" value="PCK28241.1"/>
    <property type="molecule type" value="Genomic_DNA"/>
</dbReference>
<evidence type="ECO:0008006" key="4">
    <source>
        <dbReference type="Google" id="ProtNLM"/>
    </source>
</evidence>
<feature type="transmembrane region" description="Helical" evidence="1">
    <location>
        <begin position="20"/>
        <end position="42"/>
    </location>
</feature>
<dbReference type="Pfam" id="PF11139">
    <property type="entry name" value="SfLAP"/>
    <property type="match status" value="1"/>
</dbReference>
<keyword evidence="1" id="KW-0472">Membrane</keyword>
<evidence type="ECO:0000256" key="1">
    <source>
        <dbReference type="SAM" id="Phobius"/>
    </source>
</evidence>
<comment type="caution">
    <text evidence="2">The sequence shown here is derived from an EMBL/GenBank/DDBJ whole genome shotgun (WGS) entry which is preliminary data.</text>
</comment>
<protein>
    <recommendedName>
        <fullName evidence="4">GAP family protein</fullName>
    </recommendedName>
</protein>